<accession>A0A9W7ADU2</accession>
<name>A0A9W7ADU2_9STRA</name>
<comment type="caution">
    <text evidence="1">The sequence shown here is derived from an EMBL/GenBank/DDBJ whole genome shotgun (WGS) entry which is preliminary data.</text>
</comment>
<gene>
    <name evidence="1" type="ORF">TrRE_jg1907</name>
</gene>
<keyword evidence="2" id="KW-1185">Reference proteome</keyword>
<dbReference type="AlphaFoldDB" id="A0A9W7ADU2"/>
<dbReference type="EMBL" id="BRXZ01002823">
    <property type="protein sequence ID" value="GMH70896.1"/>
    <property type="molecule type" value="Genomic_DNA"/>
</dbReference>
<protein>
    <submittedName>
        <fullName evidence="1">Uncharacterized protein</fullName>
    </submittedName>
</protein>
<sequence>MTSNALNPILTESIHKDRTSDDPIDDLGTESFFLPLGAREGVLPHWIQSYMIYHGREKKRFMKGQGPDVKFLVLSCTTKDCRGGTVDRLTPVPFFVLLAALSKRVLLIRWSMPSELENFLVPPRGGMDWRCPPQLSLSGATGPKSKGWLEDSTLQTLKEKMNKYDDKQVLILSFGAGSPQFEKMERLIAEYTNQESGDDDQGAQDWSAIFPTLFSKVFTPSPRLAEFMINEISKLGLVRGNFLAVHSRVYYPKGRKDGQILYETVEEQKQIVRNAIDCAVNIKEVDDAHIYVACDRIEAATLVKDEYESIFPGVVKVDVGVEEDQHIAFSDFNDGVREDVTVEPFLPTFSDLWIMGMARCVVHGVGGFGSFSAMLAGNRCTYFHRRGEKRFWMGEHTRCEKG</sequence>
<evidence type="ECO:0000313" key="2">
    <source>
        <dbReference type="Proteomes" id="UP001165082"/>
    </source>
</evidence>
<organism evidence="1 2">
    <name type="scientific">Triparma retinervis</name>
    <dbReference type="NCBI Taxonomy" id="2557542"/>
    <lineage>
        <taxon>Eukaryota</taxon>
        <taxon>Sar</taxon>
        <taxon>Stramenopiles</taxon>
        <taxon>Ochrophyta</taxon>
        <taxon>Bolidophyceae</taxon>
        <taxon>Parmales</taxon>
        <taxon>Triparmaceae</taxon>
        <taxon>Triparma</taxon>
    </lineage>
</organism>
<dbReference type="Proteomes" id="UP001165082">
    <property type="component" value="Unassembled WGS sequence"/>
</dbReference>
<reference evidence="1" key="1">
    <citation type="submission" date="2022-07" db="EMBL/GenBank/DDBJ databases">
        <title>Genome analysis of Parmales, a sister group of diatoms, reveals the evolutionary specialization of diatoms from phago-mixotrophs to photoautotrophs.</title>
        <authorList>
            <person name="Ban H."/>
            <person name="Sato S."/>
            <person name="Yoshikawa S."/>
            <person name="Kazumasa Y."/>
            <person name="Nakamura Y."/>
            <person name="Ichinomiya M."/>
            <person name="Saitoh K."/>
            <person name="Sato N."/>
            <person name="Blanc-Mathieu R."/>
            <person name="Endo H."/>
            <person name="Kuwata A."/>
            <person name="Ogata H."/>
        </authorList>
    </citation>
    <scope>NUCLEOTIDE SEQUENCE</scope>
</reference>
<proteinExistence type="predicted"/>
<dbReference type="OrthoDB" id="49006at2759"/>
<evidence type="ECO:0000313" key="1">
    <source>
        <dbReference type="EMBL" id="GMH70896.1"/>
    </source>
</evidence>